<keyword evidence="2 4" id="KW-0238">DNA-binding</keyword>
<keyword evidence="7" id="KW-1185">Reference proteome</keyword>
<keyword evidence="1" id="KW-0805">Transcription regulation</keyword>
<comment type="caution">
    <text evidence="6">The sequence shown here is derived from an EMBL/GenBank/DDBJ whole genome shotgun (WGS) entry which is preliminary data.</text>
</comment>
<dbReference type="Proteomes" id="UP000643405">
    <property type="component" value="Unassembled WGS sequence"/>
</dbReference>
<dbReference type="GO" id="GO:0003700">
    <property type="term" value="F:DNA-binding transcription factor activity"/>
    <property type="evidence" value="ECO:0007669"/>
    <property type="project" value="TreeGrafter"/>
</dbReference>
<dbReference type="PROSITE" id="PS01081">
    <property type="entry name" value="HTH_TETR_1"/>
    <property type="match status" value="1"/>
</dbReference>
<reference evidence="6" key="1">
    <citation type="submission" date="2020-09" db="EMBL/GenBank/DDBJ databases">
        <title>Genome seq and assembly of Tianweitania sp.</title>
        <authorList>
            <person name="Chhetri G."/>
        </authorList>
    </citation>
    <scope>NUCLEOTIDE SEQUENCE</scope>
    <source>
        <strain evidence="6">Rool2</strain>
    </source>
</reference>
<dbReference type="Gene3D" id="1.10.357.10">
    <property type="entry name" value="Tetracycline Repressor, domain 2"/>
    <property type="match status" value="1"/>
</dbReference>
<dbReference type="PANTHER" id="PTHR30055">
    <property type="entry name" value="HTH-TYPE TRANSCRIPTIONAL REGULATOR RUTR"/>
    <property type="match status" value="1"/>
</dbReference>
<evidence type="ECO:0000256" key="1">
    <source>
        <dbReference type="ARBA" id="ARBA00023015"/>
    </source>
</evidence>
<dbReference type="EMBL" id="JACVVX010000003">
    <property type="protein sequence ID" value="MBD0415535.1"/>
    <property type="molecule type" value="Genomic_DNA"/>
</dbReference>
<name>A0A8J6Q3M3_9HYPH</name>
<dbReference type="InterPro" id="IPR036271">
    <property type="entry name" value="Tet_transcr_reg_TetR-rel_C_sf"/>
</dbReference>
<dbReference type="InterPro" id="IPR041490">
    <property type="entry name" value="KstR2_TetR_C"/>
</dbReference>
<dbReference type="AlphaFoldDB" id="A0A8J6Q3M3"/>
<dbReference type="Gene3D" id="1.10.10.60">
    <property type="entry name" value="Homeodomain-like"/>
    <property type="match status" value="1"/>
</dbReference>
<dbReference type="InterPro" id="IPR023772">
    <property type="entry name" value="DNA-bd_HTH_TetR-type_CS"/>
</dbReference>
<dbReference type="Pfam" id="PF00440">
    <property type="entry name" value="TetR_N"/>
    <property type="match status" value="1"/>
</dbReference>
<dbReference type="InterPro" id="IPR009057">
    <property type="entry name" value="Homeodomain-like_sf"/>
</dbReference>
<dbReference type="RefSeq" id="WP_188164944.1">
    <property type="nucleotide sequence ID" value="NZ_JACVVX010000003.1"/>
</dbReference>
<accession>A0A8J6Q3M3</accession>
<evidence type="ECO:0000256" key="4">
    <source>
        <dbReference type="PROSITE-ProRule" id="PRU00335"/>
    </source>
</evidence>
<evidence type="ECO:0000259" key="5">
    <source>
        <dbReference type="PROSITE" id="PS50977"/>
    </source>
</evidence>
<dbReference type="InterPro" id="IPR050109">
    <property type="entry name" value="HTH-type_TetR-like_transc_reg"/>
</dbReference>
<dbReference type="SUPFAM" id="SSF48498">
    <property type="entry name" value="Tetracyclin repressor-like, C-terminal domain"/>
    <property type="match status" value="1"/>
</dbReference>
<dbReference type="PRINTS" id="PR00455">
    <property type="entry name" value="HTHTETR"/>
</dbReference>
<dbReference type="InterPro" id="IPR001647">
    <property type="entry name" value="HTH_TetR"/>
</dbReference>
<evidence type="ECO:0000313" key="7">
    <source>
        <dbReference type="Proteomes" id="UP000643405"/>
    </source>
</evidence>
<gene>
    <name evidence="6" type="ORF">ICI42_12770</name>
</gene>
<keyword evidence="3" id="KW-0804">Transcription</keyword>
<dbReference type="GO" id="GO:0000976">
    <property type="term" value="F:transcription cis-regulatory region binding"/>
    <property type="evidence" value="ECO:0007669"/>
    <property type="project" value="TreeGrafter"/>
</dbReference>
<dbReference type="SUPFAM" id="SSF46689">
    <property type="entry name" value="Homeodomain-like"/>
    <property type="match status" value="1"/>
</dbReference>
<feature type="DNA-binding region" description="H-T-H motif" evidence="4">
    <location>
        <begin position="40"/>
        <end position="59"/>
    </location>
</feature>
<organism evidence="6 7">
    <name type="scientific">Oryzicola mucosus</name>
    <dbReference type="NCBI Taxonomy" id="2767425"/>
    <lineage>
        <taxon>Bacteria</taxon>
        <taxon>Pseudomonadati</taxon>
        <taxon>Pseudomonadota</taxon>
        <taxon>Alphaproteobacteria</taxon>
        <taxon>Hyphomicrobiales</taxon>
        <taxon>Phyllobacteriaceae</taxon>
        <taxon>Oryzicola</taxon>
    </lineage>
</organism>
<evidence type="ECO:0000256" key="3">
    <source>
        <dbReference type="ARBA" id="ARBA00023163"/>
    </source>
</evidence>
<evidence type="ECO:0000256" key="2">
    <source>
        <dbReference type="ARBA" id="ARBA00023125"/>
    </source>
</evidence>
<dbReference type="PANTHER" id="PTHR30055:SF240">
    <property type="entry name" value="HTH-TYPE TRANSCRIPTIONAL REGULATOR ACRR"/>
    <property type="match status" value="1"/>
</dbReference>
<feature type="domain" description="HTH tetR-type" evidence="5">
    <location>
        <begin position="17"/>
        <end position="77"/>
    </location>
</feature>
<evidence type="ECO:0000313" key="6">
    <source>
        <dbReference type="EMBL" id="MBD0415535.1"/>
    </source>
</evidence>
<protein>
    <submittedName>
        <fullName evidence="6">TetR/AcrR family transcriptional regulator</fullName>
    </submittedName>
</protein>
<sequence length="207" mass="23686">MDSSNASLVGAGAEPASSRIQQIMSVAGQIFAKKGYDGTSMREIAEACDISKALLYHHFKSKEEIYSRVVVDSGKRLYDYVDAQVAAQTSPTEKLRAFMVSSANYFEENRWGWIAAASAFWNETDSETRDERIARRDRYEHQLRDILQEAVDKGEIRPEVDVAMAGRLVLSSINWMYRWYKPEKQMKAGEIAEAYFEMIFEGLRLRD</sequence>
<dbReference type="PROSITE" id="PS50977">
    <property type="entry name" value="HTH_TETR_2"/>
    <property type="match status" value="1"/>
</dbReference>
<proteinExistence type="predicted"/>
<dbReference type="Pfam" id="PF17932">
    <property type="entry name" value="TetR_C_24"/>
    <property type="match status" value="1"/>
</dbReference>